<dbReference type="Pfam" id="PF13910">
    <property type="entry name" value="DUF4209"/>
    <property type="match status" value="1"/>
</dbReference>
<accession>A0ABT9XNF3</accession>
<dbReference type="InterPro" id="IPR025209">
    <property type="entry name" value="DUF4209"/>
</dbReference>
<organism evidence="2 3">
    <name type="scientific">Neobacillus ginsengisoli</name>
    <dbReference type="NCBI Taxonomy" id="904295"/>
    <lineage>
        <taxon>Bacteria</taxon>
        <taxon>Bacillati</taxon>
        <taxon>Bacillota</taxon>
        <taxon>Bacilli</taxon>
        <taxon>Bacillales</taxon>
        <taxon>Bacillaceae</taxon>
        <taxon>Neobacillus</taxon>
    </lineage>
</organism>
<dbReference type="Proteomes" id="UP001224122">
    <property type="component" value="Unassembled WGS sequence"/>
</dbReference>
<reference evidence="2 3" key="1">
    <citation type="submission" date="2023-07" db="EMBL/GenBank/DDBJ databases">
        <title>Genomic Encyclopedia of Type Strains, Phase IV (KMG-IV): sequencing the most valuable type-strain genomes for metagenomic binning, comparative biology and taxonomic classification.</title>
        <authorList>
            <person name="Goeker M."/>
        </authorList>
    </citation>
    <scope>NUCLEOTIDE SEQUENCE [LARGE SCALE GENOMIC DNA]</scope>
    <source>
        <strain evidence="2 3">DSM 27594</strain>
    </source>
</reference>
<feature type="domain" description="DUF4209" evidence="1">
    <location>
        <begin position="490"/>
        <end position="578"/>
    </location>
</feature>
<evidence type="ECO:0000259" key="1">
    <source>
        <dbReference type="Pfam" id="PF13910"/>
    </source>
</evidence>
<evidence type="ECO:0000313" key="2">
    <source>
        <dbReference type="EMBL" id="MDQ0197077.1"/>
    </source>
</evidence>
<keyword evidence="3" id="KW-1185">Reference proteome</keyword>
<proteinExistence type="predicted"/>
<protein>
    <recommendedName>
        <fullName evidence="1">DUF4209 domain-containing protein</fullName>
    </recommendedName>
</protein>
<name>A0ABT9XNF3_9BACI</name>
<dbReference type="RefSeq" id="WP_307403764.1">
    <property type="nucleotide sequence ID" value="NZ_JAUSTW010000001.1"/>
</dbReference>
<comment type="caution">
    <text evidence="2">The sequence shown here is derived from an EMBL/GenBank/DDBJ whole genome shotgun (WGS) entry which is preliminary data.</text>
</comment>
<evidence type="ECO:0000313" key="3">
    <source>
        <dbReference type="Proteomes" id="UP001224122"/>
    </source>
</evidence>
<sequence length="590" mass="69315">MNQRIEEKLKQIEDTDYFEYIFEAGSMFQEVIHLSEEYKEPKVKKMAETEIKLLNINVYTPMIYTNYISRFDKRIIEQCSVSQEEILYFEGRLKESLNIFLKCRYADFLYEYGQGICSINKYQIGTYLVSFMLKTARLHFNHENPINCLEDSARAVFVSLQLKNKVMIDECNNFLFELLLNFEGSNLRWVLELAEIFHNILLSPLKSSLDNDKRQLVLEKLEQARSYYWENKEHHLHRSVCGELIEWAKVNKMNEKITMKYIKEIGASYEEEAEHQQGREEKSEIVKASFLEKALQHYMNYGISEKFDPLKIQIKASYENAVSQGEFKLMSSSVKISQEEIDREIQPYLNVPLDEALLHFAREISFIPNVSQIEENTKKQMKESFSLRNFFGGSVVSDGKKIFQTVDDQDTFKINFNQYYMMAMEIIANVIMVPLFERLVDKGLSATHIINLLKFWGYIDEQSGVFIKIGIEKFFERDYISSMHILVPQLEALVRNFFGSIGYATTVIKKGTVQQEQTFNEFLERKDIKESMPKEVHKYLVMLMVEQTGCNFRNKIAHGLIHPAECNKTNNMLILHFYLLMTNFKLEVDA</sequence>
<dbReference type="EMBL" id="JAUSTW010000001">
    <property type="protein sequence ID" value="MDQ0197077.1"/>
    <property type="molecule type" value="Genomic_DNA"/>
</dbReference>
<gene>
    <name evidence="2" type="ORF">J2S10_000182</name>
</gene>